<dbReference type="InterPro" id="IPR000866">
    <property type="entry name" value="AhpC/TSA"/>
</dbReference>
<feature type="domain" description="Thioredoxin" evidence="8">
    <location>
        <begin position="980"/>
        <end position="1150"/>
    </location>
</feature>
<keyword evidence="5" id="KW-0676">Redox-active center</keyword>
<dbReference type="GO" id="GO:0004601">
    <property type="term" value="F:peroxidase activity"/>
    <property type="evidence" value="ECO:0007669"/>
    <property type="project" value="UniProtKB-KW"/>
</dbReference>
<dbReference type="GO" id="GO:0045454">
    <property type="term" value="P:cell redox homeostasis"/>
    <property type="evidence" value="ECO:0007669"/>
    <property type="project" value="TreeGrafter"/>
</dbReference>
<feature type="domain" description="Thioredoxin" evidence="8">
    <location>
        <begin position="1224"/>
        <end position="1389"/>
    </location>
</feature>
<protein>
    <submittedName>
        <fullName evidence="9">Peroxiredoxin-6</fullName>
    </submittedName>
</protein>
<evidence type="ECO:0000313" key="10">
    <source>
        <dbReference type="Proteomes" id="UP000186817"/>
    </source>
</evidence>
<keyword evidence="10" id="KW-1185">Reference proteome</keyword>
<reference evidence="9 10" key="1">
    <citation type="submission" date="2016-02" db="EMBL/GenBank/DDBJ databases">
        <title>Genome analysis of coral dinoflagellate symbionts highlights evolutionary adaptations to a symbiotic lifestyle.</title>
        <authorList>
            <person name="Aranda M."/>
            <person name="Li Y."/>
            <person name="Liew Y.J."/>
            <person name="Baumgarten S."/>
            <person name="Simakov O."/>
            <person name="Wilson M."/>
            <person name="Piel J."/>
            <person name="Ashoor H."/>
            <person name="Bougouffa S."/>
            <person name="Bajic V.B."/>
            <person name="Ryu T."/>
            <person name="Ravasi T."/>
            <person name="Bayer T."/>
            <person name="Micklem G."/>
            <person name="Kim H."/>
            <person name="Bhak J."/>
            <person name="Lajeunesse T.C."/>
            <person name="Voolstra C.R."/>
        </authorList>
    </citation>
    <scope>NUCLEOTIDE SEQUENCE [LARGE SCALE GENOMIC DNA]</scope>
    <source>
        <strain evidence="9 10">CCMP2467</strain>
    </source>
</reference>
<evidence type="ECO:0000256" key="6">
    <source>
        <dbReference type="ARBA" id="ARBA00025719"/>
    </source>
</evidence>
<comment type="similarity">
    <text evidence="6">Belongs to the peroxiredoxin family. Prx6 subfamily.</text>
</comment>
<feature type="compositionally biased region" description="Acidic residues" evidence="7">
    <location>
        <begin position="500"/>
        <end position="509"/>
    </location>
</feature>
<evidence type="ECO:0000256" key="1">
    <source>
        <dbReference type="ARBA" id="ARBA00022559"/>
    </source>
</evidence>
<proteinExistence type="inferred from homology"/>
<evidence type="ECO:0000256" key="4">
    <source>
        <dbReference type="ARBA" id="ARBA00023002"/>
    </source>
</evidence>
<feature type="compositionally biased region" description="Low complexity" evidence="7">
    <location>
        <begin position="264"/>
        <end position="277"/>
    </location>
</feature>
<dbReference type="InterPro" id="IPR036249">
    <property type="entry name" value="Thioredoxin-like_sf"/>
</dbReference>
<dbReference type="Pfam" id="PF00578">
    <property type="entry name" value="AhpC-TSA"/>
    <property type="match status" value="2"/>
</dbReference>
<sequence length="1504" mass="165076">MLRVPGQRQPCRRCRQRRRHQVEVISHTDREEVRPGWLNESRFPFNPPTVQLHSSWPMRAAAAASLRALRQEHGAGDVNIALLLGDPEARARLRRHLGGSQEAVELGAVAASQLPGLIIVEPADLMGVTEITELATFLRGLQTAHGLILCADGGPPEQLGLLASFYGVSETALGSFAVLCGPGPLASLRQALNHFVDTDSLPAFDAEDPQFAEQLIRLLHQRQPRDCEPLRCDHELLAQYRSIRQQLGTRSVPERRSADLARCSSDPSPSSSHSQDPARSWTVLVFGKTGAGKSHLGNLILGREVFASGDSLASVTSTESVRKATSQDGRLTVLDTIGFGDTRLPPEVVVRSLRDTALEEPKPKDGVKAAKPAEKKDVKTIDKKDAKDGKAKEEKPKAKIDDKSKAKADKPKPKDEKSKAKADEKPKTKAKVDDKSKPKTEDKSKAKADEKSKPKTDEKSKAKDSKAKGNLWRAKKAPAAAAAAEASERKAAAATAAATDEIEETAPEPEEAKAKPKGACAAEALDVDESEDHGALDFSTAQEGPTTESREAARNEKRHRRDLDLETLFPTLSQLPLPEVDRSQSHDPGEESEPEEAEAEAEDGKEKPKEKGKAKDKTKEKGKDKERGRGKKKKGKTSYSYEEDSGSSDASAARRKKRRANAGLKPASGFGLAPPPAAEAPMSAFSSAPTPMAVLPAPVAGLLTSDVATDLQRMRMAVEAATGKTMEPRLKLDQREEEREQKLSMAEDLRDALLDPSNMKQLLTRTSLLSVTQAEDGKIILRAPSKQSMKDAMSVLARVAHHCAWGCNMTKVGLLLREKPEKAIHTVVIRLAATSSRMQTQEGRVNPRSDKLRIGTDARQCQVVVEAIAGISRKHATISFEQDKGACHTPIPSFIQFLTTVSAVQHHPLCAVSQFASVRLTAHALLPAGWLILAMGCSCCKSKKPGAAAPTVPPVVIEDFLEEAKPEDPPSRPQEPEFRIGLGSLFPNFDCRTTQGDFRFYEFLEKQAEHGFTMLFSHPKDFTPVCTTEIGACQVLAKDFQRRGVQLIGLSCDSVEQHRKWAEDVLVASRQTAKASQLDFPIIADETREIANLLGMMDPLEIDDFSKLSMPARALFLIGPDKRLRLTILYPATTGRNFGEVLRVIDSLYLTSCAKVGTPANWHRGDDVLLAMNAPPEGLFNVAKEEPVISGKRYMRHLPPPTVRPKQRIPDLGEVPQSDAAFKIKLGAIFPNFDWHATSKGISRFHQLLDRMKGALTLFICWPRNFDAVATTELMCCMQMGADLKKRGVALVGMTCDTVEDQKSWVDDCLVLAGLGGSTEYPTMIPDKSHHIAHELGLLPRGNRDKDTSPARVMFVLDQQKKVRLSMQYPQTIGFNFFEVLRALDALILNKDFELNTPANWQMGDRVIVDPKMSTKQANLRFRNLESVVLPSASWTPPKEDYLRYVDCPARTGPVAQEEVSLPAAPLFGAHVWEPVPQRRKDSGQAEKPKDDELEVLCTGEWCT</sequence>
<keyword evidence="2" id="KW-0547">Nucleotide-binding</keyword>
<dbReference type="SUPFAM" id="SSF52833">
    <property type="entry name" value="Thioredoxin-like"/>
    <property type="match status" value="2"/>
</dbReference>
<keyword evidence="1" id="KW-0575">Peroxidase</keyword>
<dbReference type="GO" id="GO:0005829">
    <property type="term" value="C:cytosol"/>
    <property type="evidence" value="ECO:0007669"/>
    <property type="project" value="TreeGrafter"/>
</dbReference>
<feature type="region of interest" description="Disordered" evidence="7">
    <location>
        <begin position="360"/>
        <end position="672"/>
    </location>
</feature>
<gene>
    <name evidence="9" type="primary">Prdx6</name>
    <name evidence="9" type="ORF">AK812_SmicGene12878</name>
</gene>
<dbReference type="GO" id="GO:0005739">
    <property type="term" value="C:mitochondrion"/>
    <property type="evidence" value="ECO:0007669"/>
    <property type="project" value="TreeGrafter"/>
</dbReference>
<dbReference type="InterPro" id="IPR006703">
    <property type="entry name" value="G_AIG1"/>
</dbReference>
<dbReference type="GO" id="GO:0005525">
    <property type="term" value="F:GTP binding"/>
    <property type="evidence" value="ECO:0007669"/>
    <property type="project" value="InterPro"/>
</dbReference>
<organism evidence="9 10">
    <name type="scientific">Symbiodinium microadriaticum</name>
    <name type="common">Dinoflagellate</name>
    <name type="synonym">Zooxanthella microadriatica</name>
    <dbReference type="NCBI Taxonomy" id="2951"/>
    <lineage>
        <taxon>Eukaryota</taxon>
        <taxon>Sar</taxon>
        <taxon>Alveolata</taxon>
        <taxon>Dinophyceae</taxon>
        <taxon>Suessiales</taxon>
        <taxon>Symbiodiniaceae</taxon>
        <taxon>Symbiodinium</taxon>
    </lineage>
</organism>
<dbReference type="Proteomes" id="UP000186817">
    <property type="component" value="Unassembled WGS sequence"/>
</dbReference>
<feature type="compositionally biased region" description="Basic and acidic residues" evidence="7">
    <location>
        <begin position="360"/>
        <end position="467"/>
    </location>
</feature>
<dbReference type="OrthoDB" id="2996783at2759"/>
<comment type="caution">
    <text evidence="9">The sequence shown here is derived from an EMBL/GenBank/DDBJ whole genome shotgun (WGS) entry which is preliminary data.</text>
</comment>
<dbReference type="PANTHER" id="PTHR43503">
    <property type="entry name" value="MCG48959-RELATED"/>
    <property type="match status" value="1"/>
</dbReference>
<evidence type="ECO:0000256" key="2">
    <source>
        <dbReference type="ARBA" id="ARBA00022741"/>
    </source>
</evidence>
<evidence type="ECO:0000313" key="9">
    <source>
        <dbReference type="EMBL" id="OLQ04081.1"/>
    </source>
</evidence>
<dbReference type="InterPro" id="IPR027417">
    <property type="entry name" value="P-loop_NTPase"/>
</dbReference>
<evidence type="ECO:0000256" key="3">
    <source>
        <dbReference type="ARBA" id="ARBA00022862"/>
    </source>
</evidence>
<feature type="compositionally biased region" description="Basic and acidic residues" evidence="7">
    <location>
        <begin position="602"/>
        <end position="627"/>
    </location>
</feature>
<evidence type="ECO:0000256" key="7">
    <source>
        <dbReference type="SAM" id="MobiDB-lite"/>
    </source>
</evidence>
<dbReference type="PANTHER" id="PTHR43503:SF4">
    <property type="entry name" value="PEROXIREDOXIN-6"/>
    <property type="match status" value="1"/>
</dbReference>
<dbReference type="Gene3D" id="3.40.50.300">
    <property type="entry name" value="P-loop containing nucleotide triphosphate hydrolases"/>
    <property type="match status" value="1"/>
</dbReference>
<dbReference type="SMR" id="A0A1Q9E9J6"/>
<evidence type="ECO:0000259" key="8">
    <source>
        <dbReference type="PROSITE" id="PS51352"/>
    </source>
</evidence>
<feature type="compositionally biased region" description="Acidic residues" evidence="7">
    <location>
        <begin position="590"/>
        <end position="601"/>
    </location>
</feature>
<dbReference type="FunFam" id="3.40.30.10:FF:000011">
    <property type="entry name" value="Peroxiredoxin PRX1"/>
    <property type="match status" value="1"/>
</dbReference>
<accession>A0A1Q9E9J6</accession>
<dbReference type="Pfam" id="PF04548">
    <property type="entry name" value="AIG1"/>
    <property type="match status" value="1"/>
</dbReference>
<keyword evidence="4" id="KW-0560">Oxidoreductase</keyword>
<dbReference type="Gene3D" id="3.30.1020.10">
    <property type="entry name" value="Antioxidant, Horf6, Chain A, domain2"/>
    <property type="match status" value="2"/>
</dbReference>
<name>A0A1Q9E9J6_SYMMI</name>
<dbReference type="Gene3D" id="3.40.30.10">
    <property type="entry name" value="Glutaredoxin"/>
    <property type="match status" value="2"/>
</dbReference>
<feature type="region of interest" description="Disordered" evidence="7">
    <location>
        <begin position="247"/>
        <end position="278"/>
    </location>
</feature>
<keyword evidence="3" id="KW-0049">Antioxidant</keyword>
<dbReference type="InterPro" id="IPR013766">
    <property type="entry name" value="Thioredoxin_domain"/>
</dbReference>
<dbReference type="SUPFAM" id="SSF52540">
    <property type="entry name" value="P-loop containing nucleoside triphosphate hydrolases"/>
    <property type="match status" value="1"/>
</dbReference>
<dbReference type="PROSITE" id="PS51352">
    <property type="entry name" value="THIOREDOXIN_2"/>
    <property type="match status" value="2"/>
</dbReference>
<evidence type="ECO:0000256" key="5">
    <source>
        <dbReference type="ARBA" id="ARBA00023284"/>
    </source>
</evidence>
<dbReference type="EMBL" id="LSRX01000219">
    <property type="protein sequence ID" value="OLQ04081.1"/>
    <property type="molecule type" value="Genomic_DNA"/>
</dbReference>
<feature type="compositionally biased region" description="Basic and acidic residues" evidence="7">
    <location>
        <begin position="579"/>
        <end position="589"/>
    </location>
</feature>